<comment type="caution">
    <text evidence="2">The sequence shown here is derived from an EMBL/GenBank/DDBJ whole genome shotgun (WGS) entry which is preliminary data.</text>
</comment>
<reference evidence="2 3" key="1">
    <citation type="submission" date="2015-06" db="EMBL/GenBank/DDBJ databases">
        <title>Draft genome of the ant-associated black yeast Phialophora attae CBS 131958.</title>
        <authorList>
            <person name="Moreno L.F."/>
            <person name="Stielow B.J."/>
            <person name="de Hoog S."/>
            <person name="Vicente V.A."/>
            <person name="Weiss V.A."/>
            <person name="de Vries M."/>
            <person name="Cruz L.M."/>
            <person name="Souza E.M."/>
        </authorList>
    </citation>
    <scope>NUCLEOTIDE SEQUENCE [LARGE SCALE GENOMIC DNA]</scope>
    <source>
        <strain evidence="2 3">CBS 131958</strain>
    </source>
</reference>
<dbReference type="Proteomes" id="UP000038010">
    <property type="component" value="Unassembled WGS sequence"/>
</dbReference>
<sequence>MASSEDKKRELLKVAFKPKEKPSSPPAESLKFEEPDGQQIVTIFDSSTAPAPFTNSKHYQQLQKRMEHKS</sequence>
<name>A0A0N1H051_9EURO</name>
<proteinExistence type="predicted"/>
<dbReference type="GeneID" id="28735584"/>
<organism evidence="2 3">
    <name type="scientific">Cyphellophora attinorum</name>
    <dbReference type="NCBI Taxonomy" id="1664694"/>
    <lineage>
        <taxon>Eukaryota</taxon>
        <taxon>Fungi</taxon>
        <taxon>Dikarya</taxon>
        <taxon>Ascomycota</taxon>
        <taxon>Pezizomycotina</taxon>
        <taxon>Eurotiomycetes</taxon>
        <taxon>Chaetothyriomycetidae</taxon>
        <taxon>Chaetothyriales</taxon>
        <taxon>Cyphellophoraceae</taxon>
        <taxon>Cyphellophora</taxon>
    </lineage>
</organism>
<evidence type="ECO:0000313" key="3">
    <source>
        <dbReference type="Proteomes" id="UP000038010"/>
    </source>
</evidence>
<feature type="compositionally biased region" description="Basic and acidic residues" evidence="1">
    <location>
        <begin position="1"/>
        <end position="22"/>
    </location>
</feature>
<evidence type="ECO:0000256" key="1">
    <source>
        <dbReference type="SAM" id="MobiDB-lite"/>
    </source>
</evidence>
<dbReference type="VEuPathDB" id="FungiDB:AB675_3636"/>
<protein>
    <submittedName>
        <fullName evidence="2">Uncharacterized protein</fullName>
    </submittedName>
</protein>
<feature type="region of interest" description="Disordered" evidence="1">
    <location>
        <begin position="1"/>
        <end position="70"/>
    </location>
</feature>
<keyword evidence="3" id="KW-1185">Reference proteome</keyword>
<evidence type="ECO:0000313" key="2">
    <source>
        <dbReference type="EMBL" id="KPI37106.1"/>
    </source>
</evidence>
<dbReference type="EMBL" id="LFJN01000026">
    <property type="protein sequence ID" value="KPI37106.1"/>
    <property type="molecule type" value="Genomic_DNA"/>
</dbReference>
<dbReference type="RefSeq" id="XP_017997069.1">
    <property type="nucleotide sequence ID" value="XM_018143704.1"/>
</dbReference>
<dbReference type="AlphaFoldDB" id="A0A0N1H051"/>
<accession>A0A0N1H051</accession>
<feature type="compositionally biased region" description="Polar residues" evidence="1">
    <location>
        <begin position="39"/>
        <end position="63"/>
    </location>
</feature>
<gene>
    <name evidence="2" type="ORF">AB675_3636</name>
</gene>